<dbReference type="OrthoDB" id="191350at2"/>
<dbReference type="EMBL" id="CP002691">
    <property type="protein sequence ID" value="AEE47975.1"/>
    <property type="molecule type" value="Genomic_DNA"/>
</dbReference>
<sequence>MGIWGITNFENDAAVEWVAEFSEKQSIDKIEGLFTDAVEEDEPDAELGAAVLAAAELLAISQGNEPEEFDGALLEDYEIDLESIHEWIDADLINLALNAVEKISQVEDSALRQVWEEEDELDHWLHVVEDLKKRVKG</sequence>
<keyword evidence="2" id="KW-1185">Reference proteome</keyword>
<dbReference type="HOGENOM" id="CLU_128239_1_0_10"/>
<gene>
    <name evidence="1" type="ordered locus">Halhy_0061</name>
</gene>
<organism evidence="1 2">
    <name type="scientific">Haliscomenobacter hydrossis (strain ATCC 27775 / DSM 1100 / LMG 10767 / O)</name>
    <dbReference type="NCBI Taxonomy" id="760192"/>
    <lineage>
        <taxon>Bacteria</taxon>
        <taxon>Pseudomonadati</taxon>
        <taxon>Bacteroidota</taxon>
        <taxon>Saprospiria</taxon>
        <taxon>Saprospirales</taxon>
        <taxon>Haliscomenobacteraceae</taxon>
        <taxon>Haliscomenobacter</taxon>
    </lineage>
</organism>
<dbReference type="InterPro" id="IPR025355">
    <property type="entry name" value="DUF4259"/>
</dbReference>
<accession>F4KRI5</accession>
<dbReference type="eggNOG" id="ENOG5030U05">
    <property type="taxonomic scope" value="Bacteria"/>
</dbReference>
<dbReference type="AlphaFoldDB" id="F4KRI5"/>
<reference evidence="1 2" key="1">
    <citation type="journal article" date="2011" name="Stand. Genomic Sci.">
        <title>Complete genome sequence of Haliscomenobacter hydrossis type strain (O).</title>
        <authorList>
            <consortium name="US DOE Joint Genome Institute (JGI-PGF)"/>
            <person name="Daligault H."/>
            <person name="Lapidus A."/>
            <person name="Zeytun A."/>
            <person name="Nolan M."/>
            <person name="Lucas S."/>
            <person name="Del Rio T.G."/>
            <person name="Tice H."/>
            <person name="Cheng J.F."/>
            <person name="Tapia R."/>
            <person name="Han C."/>
            <person name="Goodwin L."/>
            <person name="Pitluck S."/>
            <person name="Liolios K."/>
            <person name="Pagani I."/>
            <person name="Ivanova N."/>
            <person name="Huntemann M."/>
            <person name="Mavromatis K."/>
            <person name="Mikhailova N."/>
            <person name="Pati A."/>
            <person name="Chen A."/>
            <person name="Palaniappan K."/>
            <person name="Land M."/>
            <person name="Hauser L."/>
            <person name="Brambilla E.M."/>
            <person name="Rohde M."/>
            <person name="Verbarg S."/>
            <person name="Goker M."/>
            <person name="Bristow J."/>
            <person name="Eisen J.A."/>
            <person name="Markowitz V."/>
            <person name="Hugenholtz P."/>
            <person name="Kyrpides N.C."/>
            <person name="Klenk H.P."/>
            <person name="Woyke T."/>
        </authorList>
    </citation>
    <scope>NUCLEOTIDE SEQUENCE [LARGE SCALE GENOMIC DNA]</scope>
    <source>
        <strain evidence="2">ATCC 27775 / DSM 1100 / LMG 10767 / O</strain>
    </source>
</reference>
<evidence type="ECO:0008006" key="3">
    <source>
        <dbReference type="Google" id="ProtNLM"/>
    </source>
</evidence>
<dbReference type="Pfam" id="PF14078">
    <property type="entry name" value="DUF4259"/>
    <property type="match status" value="1"/>
</dbReference>
<reference key="2">
    <citation type="submission" date="2011-04" db="EMBL/GenBank/DDBJ databases">
        <title>Complete sequence of chromosome of Haliscomenobacter hydrossis DSM 1100.</title>
        <authorList>
            <consortium name="US DOE Joint Genome Institute (JGI-PGF)"/>
            <person name="Lucas S."/>
            <person name="Han J."/>
            <person name="Lapidus A."/>
            <person name="Bruce D."/>
            <person name="Goodwin L."/>
            <person name="Pitluck S."/>
            <person name="Peters L."/>
            <person name="Kyrpides N."/>
            <person name="Mavromatis K."/>
            <person name="Ivanova N."/>
            <person name="Ovchinnikova G."/>
            <person name="Pagani I."/>
            <person name="Daligault H."/>
            <person name="Detter J.C."/>
            <person name="Han C."/>
            <person name="Land M."/>
            <person name="Hauser L."/>
            <person name="Markowitz V."/>
            <person name="Cheng J.-F."/>
            <person name="Hugenholtz P."/>
            <person name="Woyke T."/>
            <person name="Wu D."/>
            <person name="Verbarg S."/>
            <person name="Frueling A."/>
            <person name="Brambilla E."/>
            <person name="Klenk H.-P."/>
            <person name="Eisen J.A."/>
        </authorList>
    </citation>
    <scope>NUCLEOTIDE SEQUENCE</scope>
    <source>
        <strain>DSM 1100</strain>
    </source>
</reference>
<dbReference type="Proteomes" id="UP000008461">
    <property type="component" value="Chromosome"/>
</dbReference>
<evidence type="ECO:0000313" key="2">
    <source>
        <dbReference type="Proteomes" id="UP000008461"/>
    </source>
</evidence>
<dbReference type="KEGG" id="hhy:Halhy_0061"/>
<name>F4KRI5_HALH1</name>
<protein>
    <recommendedName>
        <fullName evidence="3">DUF4259 domain-containing protein</fullName>
    </recommendedName>
</protein>
<proteinExistence type="predicted"/>
<evidence type="ECO:0000313" key="1">
    <source>
        <dbReference type="EMBL" id="AEE47975.1"/>
    </source>
</evidence>
<dbReference type="RefSeq" id="WP_013762539.1">
    <property type="nucleotide sequence ID" value="NC_015510.1"/>
</dbReference>